<reference evidence="2" key="1">
    <citation type="submission" date="2018-02" db="EMBL/GenBank/DDBJ databases">
        <authorList>
            <person name="Cohen D.B."/>
            <person name="Kent A.D."/>
        </authorList>
    </citation>
    <scope>NUCLEOTIDE SEQUENCE</scope>
</reference>
<feature type="domain" description="Reverse transcriptase" evidence="1">
    <location>
        <begin position="924"/>
        <end position="1205"/>
    </location>
</feature>
<dbReference type="CDD" id="cd06222">
    <property type="entry name" value="RNase_H_like"/>
    <property type="match status" value="1"/>
</dbReference>
<organism evidence="2">
    <name type="scientific">Fagus sylvatica</name>
    <name type="common">Beechnut</name>
    <dbReference type="NCBI Taxonomy" id="28930"/>
    <lineage>
        <taxon>Eukaryota</taxon>
        <taxon>Viridiplantae</taxon>
        <taxon>Streptophyta</taxon>
        <taxon>Embryophyta</taxon>
        <taxon>Tracheophyta</taxon>
        <taxon>Spermatophyta</taxon>
        <taxon>Magnoliopsida</taxon>
        <taxon>eudicotyledons</taxon>
        <taxon>Gunneridae</taxon>
        <taxon>Pentapetalae</taxon>
        <taxon>rosids</taxon>
        <taxon>fabids</taxon>
        <taxon>Fagales</taxon>
        <taxon>Fagaceae</taxon>
        <taxon>Fagus</taxon>
    </lineage>
</organism>
<protein>
    <recommendedName>
        <fullName evidence="1">Reverse transcriptase domain-containing protein</fullName>
    </recommendedName>
</protein>
<evidence type="ECO:0000313" key="2">
    <source>
        <dbReference type="EMBL" id="SPD34054.1"/>
    </source>
</evidence>
<dbReference type="Pfam" id="PF14111">
    <property type="entry name" value="DUF4283"/>
    <property type="match status" value="1"/>
</dbReference>
<proteinExistence type="predicted"/>
<dbReference type="EMBL" id="OIVN01006487">
    <property type="protein sequence ID" value="SPD34054.1"/>
    <property type="molecule type" value="Genomic_DNA"/>
</dbReference>
<dbReference type="SUPFAM" id="SSF56672">
    <property type="entry name" value="DNA/RNA polymerases"/>
    <property type="match status" value="1"/>
</dbReference>
<dbReference type="Pfam" id="PF00078">
    <property type="entry name" value="RVT_1"/>
    <property type="match status" value="1"/>
</dbReference>
<dbReference type="SUPFAM" id="SSF53098">
    <property type="entry name" value="Ribonuclease H-like"/>
    <property type="match status" value="1"/>
</dbReference>
<gene>
    <name evidence="2" type="ORF">FSB_LOCUS61936</name>
</gene>
<dbReference type="PROSITE" id="PS50878">
    <property type="entry name" value="RT_POL"/>
    <property type="match status" value="1"/>
</dbReference>
<dbReference type="CDD" id="cd01650">
    <property type="entry name" value="RT_nLTR_like"/>
    <property type="match status" value="1"/>
</dbReference>
<dbReference type="InterPro" id="IPR005135">
    <property type="entry name" value="Endo/exonuclease/phosphatase"/>
</dbReference>
<dbReference type="InterPro" id="IPR044730">
    <property type="entry name" value="RNase_H-like_dom_plant"/>
</dbReference>
<dbReference type="InterPro" id="IPR002156">
    <property type="entry name" value="RNaseH_domain"/>
</dbReference>
<dbReference type="Pfam" id="PF13966">
    <property type="entry name" value="zf-RVT"/>
    <property type="match status" value="1"/>
</dbReference>
<dbReference type="Gene3D" id="3.60.10.10">
    <property type="entry name" value="Endonuclease/exonuclease/phosphatase"/>
    <property type="match status" value="1"/>
</dbReference>
<dbReference type="InterPro" id="IPR000477">
    <property type="entry name" value="RT_dom"/>
</dbReference>
<dbReference type="PANTHER" id="PTHR33116:SF86">
    <property type="entry name" value="REVERSE TRANSCRIPTASE DOMAIN-CONTAINING PROTEIN"/>
    <property type="match status" value="1"/>
</dbReference>
<dbReference type="GO" id="GO:0004523">
    <property type="term" value="F:RNA-DNA hybrid ribonuclease activity"/>
    <property type="evidence" value="ECO:0007669"/>
    <property type="project" value="InterPro"/>
</dbReference>
<dbReference type="InterPro" id="IPR025558">
    <property type="entry name" value="DUF4283"/>
</dbReference>
<dbReference type="GO" id="GO:0003676">
    <property type="term" value="F:nucleic acid binding"/>
    <property type="evidence" value="ECO:0007669"/>
    <property type="project" value="InterPro"/>
</dbReference>
<dbReference type="InterPro" id="IPR012337">
    <property type="entry name" value="RNaseH-like_sf"/>
</dbReference>
<dbReference type="InterPro" id="IPR026960">
    <property type="entry name" value="RVT-Znf"/>
</dbReference>
<dbReference type="InterPro" id="IPR036397">
    <property type="entry name" value="RNaseH_sf"/>
</dbReference>
<dbReference type="InterPro" id="IPR036691">
    <property type="entry name" value="Endo/exonu/phosph_ase_sf"/>
</dbReference>
<name>A0A2N9JBR6_FAGSY</name>
<dbReference type="InterPro" id="IPR043502">
    <property type="entry name" value="DNA/RNA_pol_sf"/>
</dbReference>
<dbReference type="Pfam" id="PF03372">
    <property type="entry name" value="Exo_endo_phos"/>
    <property type="match status" value="1"/>
</dbReference>
<evidence type="ECO:0000259" key="1">
    <source>
        <dbReference type="PROSITE" id="PS50878"/>
    </source>
</evidence>
<dbReference type="PANTHER" id="PTHR33116">
    <property type="entry name" value="REVERSE TRANSCRIPTASE ZINC-BINDING DOMAIN-CONTAINING PROTEIN-RELATED-RELATED"/>
    <property type="match status" value="1"/>
</dbReference>
<dbReference type="SUPFAM" id="SSF56219">
    <property type="entry name" value="DNase I-like"/>
    <property type="match status" value="1"/>
</dbReference>
<dbReference type="Pfam" id="PF13456">
    <property type="entry name" value="RVT_3"/>
    <property type="match status" value="1"/>
</dbReference>
<sequence length="1888" mass="212317">MLSVPSWYRYPNLNPSITIPFILTCDALFLHVKPPLRRHYCALIVVIIARIHLSSKIHHSPNPCQVNYSVKSITKSVADSIQSPVLMAAEELPIPTIDDITRLTQNVSCADNRLEPHMTSHNPDISNLLLIGRIISRRNFHAPVLHDIVMRAWNPSRRISVRKVDRNTFVFSFEHETDRALAYNRRPWTIRGAHLVLKIWSPDLALTEIDFTSSTFWVQVHGLPPIWYNKENIKLVGNKAGSVVEVDFSESPSGIWQRFARVRVNVNVNKPLCPGVFLPRHERTDIWISLKHERLPEYCFRCGILGHTEVHCETNKVFLTNEFGRKFPAFGEWLHCGNDKTPPGIYDKPPITQAIPVLEVMVPDQVQNAPLVQVAVQAPETAGHCEDTPRSTEKDNLVHPSTAAGMGEVLSFARLLQHSLKDACPANRAKDKTNFPISPKAVSAPTPLFEPEIQPSSTINPANQPTFAPAIQAETPPNPINQTPTPPVPAIQEVSDTPALKRKEHPDLPTTTLKKLRCDDACFETSFSQLWDYQLSVNEILGWNCRGICNSSTVRALRALVKGHCPHIVFLCETKATESRLKKIACSLGFSEHLTVAARGKSGVGFYGPPYYRKRLKAWTNLYGLLQSLEGPWLCFGDFNTVVEDNEKLGGRSGSSSASNYLRSLISGAVDLGFSGAFTWCNKRWDHSVLRPCGQEIPDVMLSSLKPGKRNLLAMSASSCARSSSTQRLPSGNGTEKYLVIVSLEFRKSPSRLSQFNVRSRLWKTILRRQSCSLNLNCWLSRNELMWRQKSRETWLKDGDRNSRYFHISAVVRRRHNSIDAIRGDDGIWIVKISEVREFVVGNFKHLFTAEVTSCLEDLENLILPCISESENVLLCQMPTHTEIKDAVFNMQSLKSPGPDGLPPLFYKKYWHIVGNAVIKAVQNFFTSGKLLKEMNSSFIVLIPKIQNPSVINHYRPISLCNTTYKIISKLLVDRLRSVLPSLISPAQSAFIPGRWIAENQLIVQEILHSFKIRKVQGGFVAMKLDLQKAYDRVDWKFLNTVLTQFGFSAKFIGWILECVSSVTFSILVNGGMTKHFKPSRGLRQGDPLSPYLFILCQEVLSRLIDREFLSGNIKGVKMNVAGLAFTHVMYADDIMLFAKANCREVNILNECLDKYCSWSGQLINSSKSGLIFSKLVCCSRRRELKSMLAMKKIQPNVKYLGTPLFNSSSRIKDFKFLQDKLESRLLGWRSKALSWAGRATLIKSVALALPSYTFSSSTVPAAVCEKMDAAIRRFWWNPSSESGRFLAWKAWSDLCTPRASGGLGFRRAKHTNDALLSKLAWMIASGRDSPCMNALRSKYKVRHGWINSDPPKNASTTWKAIDKLKAVIRKGACYLIGDGKSVDCWKDPWVPWLPGFLPQPKDSLLHTNAMLVSSLINQDHPSWNVSLLKEHFDEDSVTAICRIHLPLRPSPDKLCWIADPRGVFSVKSVYKLNLRHTWPCNPNPCWKALWKCKLHERLKTLIWRIGSNALPTNLNLFSRLSKGSPLCPLCGVEVESISHLFFKCEVTRIFWFGVSWGIRADMLPVASEMDVVKLVVNPPIPPSTSSNPRPISIQASVQIALSLEAIWNFRNRYVHLNNLESPIVLIKILESKIIEHWQALHGLAGTTLSVKNCCWCPPSPGCIKLNVDAAILPSSTRIAVIARDEDGMLVKAWAKSVVTCDPLIAEASAIHWVIHLAKAEHWSNIMIESDSKVCVDALVVESQYVDWSISVICDNVKYLALQFSFCSFGWVNREANLVAHTLAKLVPSSLSPVLYSPKNLPTLLEEAWFRDFSCIAAYAQLITTIDGADRRIKVHEELIFAGGGLTDEEIVKVGGIITADCNKTDYFFTLGGHFKKLYVYSLFQKRL</sequence>
<dbReference type="Gene3D" id="3.30.420.10">
    <property type="entry name" value="Ribonuclease H-like superfamily/Ribonuclease H"/>
    <property type="match status" value="1"/>
</dbReference>
<accession>A0A2N9JBR6</accession>